<evidence type="ECO:0000313" key="2">
    <source>
        <dbReference type="Proteomes" id="UP000285295"/>
    </source>
</evidence>
<dbReference type="InterPro" id="IPR042183">
    <property type="entry name" value="MmgE/PrpD_sf_1"/>
</dbReference>
<organism evidence="1 2">
    <name type="scientific">Paenirhodobacter populi</name>
    <dbReference type="NCBI Taxonomy" id="2306993"/>
    <lineage>
        <taxon>Bacteria</taxon>
        <taxon>Pseudomonadati</taxon>
        <taxon>Pseudomonadota</taxon>
        <taxon>Alphaproteobacteria</taxon>
        <taxon>Rhodobacterales</taxon>
        <taxon>Rhodobacter group</taxon>
        <taxon>Paenirhodobacter</taxon>
    </lineage>
</organism>
<dbReference type="Proteomes" id="UP000285295">
    <property type="component" value="Unassembled WGS sequence"/>
</dbReference>
<comment type="caution">
    <text evidence="1">The sequence shown here is derived from an EMBL/GenBank/DDBJ whole genome shotgun (WGS) entry which is preliminary data.</text>
</comment>
<reference evidence="1 2" key="2">
    <citation type="submission" date="2019-01" db="EMBL/GenBank/DDBJ databases">
        <authorList>
            <person name="Li Y."/>
        </authorList>
    </citation>
    <scope>NUCLEOTIDE SEQUENCE [LARGE SCALE GENOMIC DNA]</scope>
    <source>
        <strain evidence="1 2">D19-10-3-21</strain>
    </source>
</reference>
<dbReference type="InterPro" id="IPR036148">
    <property type="entry name" value="MmgE/PrpD_sf"/>
</dbReference>
<protein>
    <submittedName>
        <fullName evidence="1">Uncharacterized protein</fullName>
    </submittedName>
</protein>
<dbReference type="OrthoDB" id="9795089at2"/>
<sequence>MARLGGGGVPGVGRMLQKKGFHPASIVGRMGAATVAVVPRGLDAAQARNALSSAATGRAG</sequence>
<dbReference type="Gene3D" id="1.10.4100.10">
    <property type="entry name" value="2-methylcitrate dehydratase PrpD"/>
    <property type="match status" value="1"/>
</dbReference>
<name>A0A443K6I9_9RHOB</name>
<dbReference type="GO" id="GO:0016829">
    <property type="term" value="F:lyase activity"/>
    <property type="evidence" value="ECO:0007669"/>
    <property type="project" value="InterPro"/>
</dbReference>
<reference evidence="1 2" key="1">
    <citation type="submission" date="2019-01" db="EMBL/GenBank/DDBJ databases">
        <title>Sinorhodobacter populi sp. nov. isolated from the symptomatic bark tissue of Populus euramericana canker.</title>
        <authorList>
            <person name="Xu G."/>
        </authorList>
    </citation>
    <scope>NUCLEOTIDE SEQUENCE [LARGE SCALE GENOMIC DNA]</scope>
    <source>
        <strain evidence="1 2">D19-10-3-21</strain>
    </source>
</reference>
<accession>A0A443K6I9</accession>
<dbReference type="EMBL" id="SAUX01000015">
    <property type="protein sequence ID" value="RWR28401.1"/>
    <property type="molecule type" value="Genomic_DNA"/>
</dbReference>
<proteinExistence type="predicted"/>
<dbReference type="SUPFAM" id="SSF103378">
    <property type="entry name" value="2-methylcitrate dehydratase PrpD"/>
    <property type="match status" value="1"/>
</dbReference>
<evidence type="ECO:0000313" key="1">
    <source>
        <dbReference type="EMBL" id="RWR28401.1"/>
    </source>
</evidence>
<gene>
    <name evidence="1" type="ORF">D2T31_13630</name>
</gene>
<dbReference type="RefSeq" id="WP_128237760.1">
    <property type="nucleotide sequence ID" value="NZ_SAUX01000015.1"/>
</dbReference>
<dbReference type="AlphaFoldDB" id="A0A443K6I9"/>